<dbReference type="STRING" id="37546.A0A1B0F9E4"/>
<sequence>MSMSSVQSSIKKRQQNKTEQKRYRLDLRFKQKVFIILLICTDNYTGLKQEIAPILRKALMIDRNYLFEEYGLIEATVNTERLVSLKKIQKLATEDAIKNKRFIKNTFHLCLTQNMRAVLAVTLQCEEWVCLRKWIKTNNYIIENMEHIYTPLVHLIVNNFFFLLNYCLFVCYIQKYVVWPSEEHEGYEKFIAKLHQISGIEFAGYQ</sequence>
<dbReference type="AlphaFoldDB" id="A0A1B0F9E4"/>
<accession>A0A1B0F9E4</accession>
<protein>
    <submittedName>
        <fullName evidence="1">Uncharacterized protein</fullName>
    </submittedName>
</protein>
<evidence type="ECO:0000313" key="1">
    <source>
        <dbReference type="EnsemblMetazoa" id="GMOY000109-PA"/>
    </source>
</evidence>
<dbReference type="EMBL" id="CCAG010015508">
    <property type="status" value="NOT_ANNOTATED_CDS"/>
    <property type="molecule type" value="Genomic_DNA"/>
</dbReference>
<dbReference type="SUPFAM" id="SSF75625">
    <property type="entry name" value="YebC-like"/>
    <property type="match status" value="1"/>
</dbReference>
<dbReference type="EnsemblMetazoa" id="GMOY000109-RA">
    <property type="protein sequence ID" value="GMOY000109-PA"/>
    <property type="gene ID" value="GMOY000109"/>
</dbReference>
<evidence type="ECO:0000313" key="2">
    <source>
        <dbReference type="Proteomes" id="UP000092444"/>
    </source>
</evidence>
<reference evidence="1" key="1">
    <citation type="submission" date="2020-05" db="UniProtKB">
        <authorList>
            <consortium name="EnsemblMetazoa"/>
        </authorList>
    </citation>
    <scope>IDENTIFICATION</scope>
    <source>
        <strain evidence="1">Yale</strain>
    </source>
</reference>
<keyword evidence="2" id="KW-1185">Reference proteome</keyword>
<organism evidence="1 2">
    <name type="scientific">Glossina morsitans morsitans</name>
    <name type="common">Savannah tsetse fly</name>
    <dbReference type="NCBI Taxonomy" id="37546"/>
    <lineage>
        <taxon>Eukaryota</taxon>
        <taxon>Metazoa</taxon>
        <taxon>Ecdysozoa</taxon>
        <taxon>Arthropoda</taxon>
        <taxon>Hexapoda</taxon>
        <taxon>Insecta</taxon>
        <taxon>Pterygota</taxon>
        <taxon>Neoptera</taxon>
        <taxon>Endopterygota</taxon>
        <taxon>Diptera</taxon>
        <taxon>Brachycera</taxon>
        <taxon>Muscomorpha</taxon>
        <taxon>Hippoboscoidea</taxon>
        <taxon>Glossinidae</taxon>
        <taxon>Glossina</taxon>
    </lineage>
</organism>
<dbReference type="PhylomeDB" id="A0A1B0F9E4"/>
<dbReference type="InterPro" id="IPR029072">
    <property type="entry name" value="YebC-like"/>
</dbReference>
<name>A0A1B0F9E4_GLOMM</name>
<proteinExistence type="predicted"/>
<dbReference type="Proteomes" id="UP000092444">
    <property type="component" value="Unassembled WGS sequence"/>
</dbReference>